<dbReference type="Proteomes" id="UP000596276">
    <property type="component" value="Chromosome 2"/>
</dbReference>
<protein>
    <submittedName>
        <fullName evidence="2">Uncharacterized protein</fullName>
    </submittedName>
</protein>
<dbReference type="VEuPathDB" id="FungiDB:F9C07_9682"/>
<accession>A0A7U2MD37</accession>
<proteinExistence type="predicted"/>
<name>A0A7U2MD37_ASPFN</name>
<evidence type="ECO:0000313" key="3">
    <source>
        <dbReference type="Proteomes" id="UP000596276"/>
    </source>
</evidence>
<sequence length="232" mass="24339">MMLIFVALCYFACTVSAVKFYGDTPSVAIYTTAMNRLAEPVEDNLSIGSVFVTSDLASKNGSDYLADNGIFDTTLVDFVTQRKGLYAAPVSSTGLDVRAPKDQLNCENNPVVDKISPANQKHICNAVKSLVGGGVAAVSALIDNTVCSERSTGQPVKCHTIVAFIGTAGVTMTTSEVGDYCSEYLSANDKKCGSQGVTGDTGNKRAYVAVVNTQADDTSCSGLRGKCTEIPV</sequence>
<reference evidence="3" key="1">
    <citation type="journal article" date="2021" name="G3 (Bethesda)">
        <title>Chromosome assembled and annotated genome sequence of Aspergillus flavus NRRL 3357.</title>
        <authorList>
            <person name="Skerker J.M."/>
            <person name="Pianalto K.M."/>
            <person name="Mondo S.J."/>
            <person name="Yang K."/>
            <person name="Arkin A.P."/>
            <person name="Keller N.P."/>
            <person name="Grigoriev I.V."/>
            <person name="Louise Glass N.L."/>
        </authorList>
    </citation>
    <scope>NUCLEOTIDE SEQUENCE [LARGE SCALE GENOMIC DNA]</scope>
    <source>
        <strain evidence="3">ATCC 200026 / FGSC A1120 / IAM 13836 / NRRL 3357 / JCM 12722 / SRRC 167</strain>
    </source>
</reference>
<gene>
    <name evidence="2" type="ORF">F9C07_9682</name>
</gene>
<dbReference type="OMA" id="CHTIVAF"/>
<dbReference type="EMBL" id="CP044622">
    <property type="protein sequence ID" value="QRD81472.1"/>
    <property type="molecule type" value="Genomic_DNA"/>
</dbReference>
<keyword evidence="1" id="KW-0732">Signal</keyword>
<evidence type="ECO:0000313" key="2">
    <source>
        <dbReference type="EMBL" id="QRD81472.1"/>
    </source>
</evidence>
<evidence type="ECO:0000256" key="1">
    <source>
        <dbReference type="SAM" id="SignalP"/>
    </source>
</evidence>
<feature type="chain" id="PRO_5031444050" evidence="1">
    <location>
        <begin position="18"/>
        <end position="232"/>
    </location>
</feature>
<keyword evidence="3" id="KW-1185">Reference proteome</keyword>
<dbReference type="VEuPathDB" id="FungiDB:AFLA_012421"/>
<organism evidence="2 3">
    <name type="scientific">Aspergillus flavus (strain ATCC 200026 / FGSC A1120 / IAM 13836 / NRRL 3357 / JCM 12722 / SRRC 167)</name>
    <dbReference type="NCBI Taxonomy" id="332952"/>
    <lineage>
        <taxon>Eukaryota</taxon>
        <taxon>Fungi</taxon>
        <taxon>Dikarya</taxon>
        <taxon>Ascomycota</taxon>
        <taxon>Pezizomycotina</taxon>
        <taxon>Eurotiomycetes</taxon>
        <taxon>Eurotiomycetidae</taxon>
        <taxon>Eurotiales</taxon>
        <taxon>Aspergillaceae</taxon>
        <taxon>Aspergillus</taxon>
        <taxon>Aspergillus subgen. Circumdati</taxon>
    </lineage>
</organism>
<feature type="signal peptide" evidence="1">
    <location>
        <begin position="1"/>
        <end position="17"/>
    </location>
</feature>
<dbReference type="AlphaFoldDB" id="A0A7U2MD37"/>